<dbReference type="PANTHER" id="PTHR11645">
    <property type="entry name" value="PYRROLINE-5-CARBOXYLATE REDUCTASE"/>
    <property type="match status" value="1"/>
</dbReference>
<proteinExistence type="inferred from homology"/>
<dbReference type="AlphaFoldDB" id="A0A919X5L3"/>
<dbReference type="NCBIfam" id="TIGR00112">
    <property type="entry name" value="proC"/>
    <property type="match status" value="1"/>
</dbReference>
<comment type="catalytic activity">
    <reaction evidence="6">
        <text>L-proline + NADP(+) = (S)-1-pyrroline-5-carboxylate + NADPH + 2 H(+)</text>
        <dbReference type="Rhea" id="RHEA:14109"/>
        <dbReference type="ChEBI" id="CHEBI:15378"/>
        <dbReference type="ChEBI" id="CHEBI:17388"/>
        <dbReference type="ChEBI" id="CHEBI:57783"/>
        <dbReference type="ChEBI" id="CHEBI:58349"/>
        <dbReference type="ChEBI" id="CHEBI:60039"/>
        <dbReference type="EC" id="1.5.1.2"/>
    </reaction>
</comment>
<evidence type="ECO:0000259" key="10">
    <source>
        <dbReference type="Pfam" id="PF14748"/>
    </source>
</evidence>
<dbReference type="GO" id="GO:0005737">
    <property type="term" value="C:cytoplasm"/>
    <property type="evidence" value="ECO:0007669"/>
    <property type="project" value="UniProtKB-SubCell"/>
</dbReference>
<dbReference type="Proteomes" id="UP000676917">
    <property type="component" value="Unassembled WGS sequence"/>
</dbReference>
<evidence type="ECO:0000256" key="8">
    <source>
        <dbReference type="PIRSR" id="PIRSR000193-1"/>
    </source>
</evidence>
<feature type="domain" description="Pyrroline-5-carboxylate reductase catalytic N-terminal" evidence="9">
    <location>
        <begin position="4"/>
        <end position="100"/>
    </location>
</feature>
<dbReference type="Pfam" id="PF14748">
    <property type="entry name" value="P5CR_dimer"/>
    <property type="match status" value="1"/>
</dbReference>
<comment type="function">
    <text evidence="5 6">Catalyzes the reduction of 1-pyrroline-5-carboxylate (PCA) to L-proline.</text>
</comment>
<keyword evidence="6" id="KW-0028">Amino-acid biosynthesis</keyword>
<comment type="similarity">
    <text evidence="1 6">Belongs to the pyrroline-5-carboxylate reductase family.</text>
</comment>
<keyword evidence="6" id="KW-0963">Cytoplasm</keyword>
<keyword evidence="3 6" id="KW-0521">NADP</keyword>
<accession>A0A919X5L3</accession>
<dbReference type="Gene3D" id="3.40.50.720">
    <property type="entry name" value="NAD(P)-binding Rossmann-like Domain"/>
    <property type="match status" value="1"/>
</dbReference>
<dbReference type="FunFam" id="1.10.3730.10:FF:000001">
    <property type="entry name" value="Pyrroline-5-carboxylate reductase"/>
    <property type="match status" value="1"/>
</dbReference>
<feature type="binding site" evidence="8">
    <location>
        <begin position="8"/>
        <end position="13"/>
    </location>
    <ligand>
        <name>NADP(+)</name>
        <dbReference type="ChEBI" id="CHEBI:58349"/>
    </ligand>
</feature>
<sequence>MNGKMAFIGAGSMAEAIIAGVIKTGKIQGDNMYVMNKSNQARIQHLKHTYSIQATSDKAAALRQASIIVLSTKPYDMKEAIEDIKSHIRKDQLIISVIAGMSTDYITTLLGKDIPIVRAMPNTSASVGCSATAITAGKHAKLIHLETAQKLFNTIGSTVHVDEKDMHTVTGISGSGPAYIYYLVEAMESAAIEAGLDEDLARKLITQTVIGAGKMLEKSTDSTHVLRDRITSKRGTTEAAIQTLNNYNFQQAVMECVKNARERSIELGKLE</sequence>
<evidence type="ECO:0000256" key="7">
    <source>
        <dbReference type="NCBIfam" id="TIGR00112"/>
    </source>
</evidence>
<evidence type="ECO:0000256" key="6">
    <source>
        <dbReference type="HAMAP-Rule" id="MF_01925"/>
    </source>
</evidence>
<comment type="catalytic activity">
    <reaction evidence="6">
        <text>L-proline + NAD(+) = (S)-1-pyrroline-5-carboxylate + NADH + 2 H(+)</text>
        <dbReference type="Rhea" id="RHEA:14105"/>
        <dbReference type="ChEBI" id="CHEBI:15378"/>
        <dbReference type="ChEBI" id="CHEBI:17388"/>
        <dbReference type="ChEBI" id="CHEBI:57540"/>
        <dbReference type="ChEBI" id="CHEBI:57945"/>
        <dbReference type="ChEBI" id="CHEBI:60039"/>
        <dbReference type="EC" id="1.5.1.2"/>
    </reaction>
</comment>
<comment type="pathway">
    <text evidence="6">Amino-acid biosynthesis; L-proline biosynthesis; L-proline from L-glutamate 5-semialdehyde: step 1/1.</text>
</comment>
<dbReference type="HAMAP" id="MF_01925">
    <property type="entry name" value="P5C_reductase"/>
    <property type="match status" value="1"/>
</dbReference>
<dbReference type="RefSeq" id="WP_212918980.1">
    <property type="nucleotide sequence ID" value="NZ_BORP01000001.1"/>
</dbReference>
<evidence type="ECO:0000256" key="2">
    <source>
        <dbReference type="ARBA" id="ARBA00022650"/>
    </source>
</evidence>
<dbReference type="InterPro" id="IPR029036">
    <property type="entry name" value="P5CR_dimer"/>
</dbReference>
<gene>
    <name evidence="6 11" type="primary">proC</name>
    <name evidence="11" type="ORF">J43TS3_00350</name>
</gene>
<dbReference type="Pfam" id="PF03807">
    <property type="entry name" value="F420_oxidored"/>
    <property type="match status" value="1"/>
</dbReference>
<dbReference type="GO" id="GO:0004735">
    <property type="term" value="F:pyrroline-5-carboxylate reductase activity"/>
    <property type="evidence" value="ECO:0007669"/>
    <property type="project" value="UniProtKB-UniRule"/>
</dbReference>
<comment type="caution">
    <text evidence="11">The sequence shown here is derived from an EMBL/GenBank/DDBJ whole genome shotgun (WGS) entry which is preliminary data.</text>
</comment>
<comment type="subcellular location">
    <subcellularLocation>
        <location evidence="6">Cytoplasm</location>
    </subcellularLocation>
</comment>
<dbReference type="InterPro" id="IPR000304">
    <property type="entry name" value="Pyrroline-COOH_reductase"/>
</dbReference>
<keyword evidence="4 6" id="KW-0560">Oxidoreductase</keyword>
<keyword evidence="2 6" id="KW-0641">Proline biosynthesis</keyword>
<dbReference type="InterPro" id="IPR028939">
    <property type="entry name" value="P5C_Rdtase_cat_N"/>
</dbReference>
<dbReference type="SUPFAM" id="SSF48179">
    <property type="entry name" value="6-phosphogluconate dehydrogenase C-terminal domain-like"/>
    <property type="match status" value="1"/>
</dbReference>
<evidence type="ECO:0000259" key="9">
    <source>
        <dbReference type="Pfam" id="PF03807"/>
    </source>
</evidence>
<evidence type="ECO:0000256" key="3">
    <source>
        <dbReference type="ARBA" id="ARBA00022857"/>
    </source>
</evidence>
<evidence type="ECO:0000256" key="1">
    <source>
        <dbReference type="ARBA" id="ARBA00005525"/>
    </source>
</evidence>
<evidence type="ECO:0000313" key="11">
    <source>
        <dbReference type="EMBL" id="GIO25424.1"/>
    </source>
</evidence>
<evidence type="ECO:0000256" key="4">
    <source>
        <dbReference type="ARBA" id="ARBA00023002"/>
    </source>
</evidence>
<dbReference type="Gene3D" id="1.10.3730.10">
    <property type="entry name" value="ProC C-terminal domain-like"/>
    <property type="match status" value="1"/>
</dbReference>
<name>A0A919X5L3_9BACI</name>
<dbReference type="PANTHER" id="PTHR11645:SF49">
    <property type="entry name" value="PYRROLINE-5-CARBOXYLATE REDUCTASE 1"/>
    <property type="match status" value="1"/>
</dbReference>
<dbReference type="SUPFAM" id="SSF51735">
    <property type="entry name" value="NAD(P)-binding Rossmann-fold domains"/>
    <property type="match status" value="1"/>
</dbReference>
<keyword evidence="12" id="KW-1185">Reference proteome</keyword>
<reference evidence="11" key="1">
    <citation type="submission" date="2021-03" db="EMBL/GenBank/DDBJ databases">
        <title>Antimicrobial resistance genes in bacteria isolated from Japanese honey, and their potential for conferring macrolide and lincosamide resistance in the American foulbrood pathogen Paenibacillus larvae.</title>
        <authorList>
            <person name="Okamoto M."/>
            <person name="Kumagai M."/>
            <person name="Kanamori H."/>
            <person name="Takamatsu D."/>
        </authorList>
    </citation>
    <scope>NUCLEOTIDE SEQUENCE</scope>
    <source>
        <strain evidence="11">J43TS3</strain>
    </source>
</reference>
<dbReference type="EC" id="1.5.1.2" evidence="6 7"/>
<evidence type="ECO:0000313" key="12">
    <source>
        <dbReference type="Proteomes" id="UP000676917"/>
    </source>
</evidence>
<evidence type="ECO:0000256" key="5">
    <source>
        <dbReference type="ARBA" id="ARBA00058118"/>
    </source>
</evidence>
<dbReference type="InterPro" id="IPR036291">
    <property type="entry name" value="NAD(P)-bd_dom_sf"/>
</dbReference>
<organism evidence="11 12">
    <name type="scientific">Ornithinibacillus bavariensis</name>
    <dbReference type="NCBI Taxonomy" id="545502"/>
    <lineage>
        <taxon>Bacteria</taxon>
        <taxon>Bacillati</taxon>
        <taxon>Bacillota</taxon>
        <taxon>Bacilli</taxon>
        <taxon>Bacillales</taxon>
        <taxon>Bacillaceae</taxon>
        <taxon>Ornithinibacillus</taxon>
    </lineage>
</organism>
<dbReference type="EMBL" id="BORP01000001">
    <property type="protein sequence ID" value="GIO25424.1"/>
    <property type="molecule type" value="Genomic_DNA"/>
</dbReference>
<protein>
    <recommendedName>
        <fullName evidence="6 7">Pyrroline-5-carboxylate reductase</fullName>
        <shortName evidence="6">P5C reductase</shortName>
        <shortName evidence="6">P5CR</shortName>
        <ecNumber evidence="6 7">1.5.1.2</ecNumber>
    </recommendedName>
    <alternativeName>
        <fullName evidence="6">PCA reductase</fullName>
    </alternativeName>
</protein>
<dbReference type="GO" id="GO:0055129">
    <property type="term" value="P:L-proline biosynthetic process"/>
    <property type="evidence" value="ECO:0007669"/>
    <property type="project" value="UniProtKB-UniRule"/>
</dbReference>
<feature type="domain" description="Pyrroline-5-carboxylate reductase dimerisation" evidence="10">
    <location>
        <begin position="163"/>
        <end position="267"/>
    </location>
</feature>
<dbReference type="InterPro" id="IPR008927">
    <property type="entry name" value="6-PGluconate_DH-like_C_sf"/>
</dbReference>
<dbReference type="PIRSF" id="PIRSF000193">
    <property type="entry name" value="Pyrrol-5-carb_rd"/>
    <property type="match status" value="1"/>
</dbReference>